<keyword evidence="9" id="KW-1185">Reference proteome</keyword>
<dbReference type="eggNOG" id="COG2064">
    <property type="taxonomic scope" value="Bacteria"/>
</dbReference>
<proteinExistence type="predicted"/>
<evidence type="ECO:0000256" key="2">
    <source>
        <dbReference type="ARBA" id="ARBA00022475"/>
    </source>
</evidence>
<evidence type="ECO:0000313" key="8">
    <source>
        <dbReference type="EMBL" id="AEB09911.1"/>
    </source>
</evidence>
<feature type="transmembrane region" description="Helical" evidence="6">
    <location>
        <begin position="94"/>
        <end position="112"/>
    </location>
</feature>
<reference evidence="9" key="2">
    <citation type="submission" date="2011-03" db="EMBL/GenBank/DDBJ databases">
        <title>The complete genome of Desulfobacca acetoxidans DSM 11109.</title>
        <authorList>
            <consortium name="US DOE Joint Genome Institute (JGI-PGF)"/>
            <person name="Lucas S."/>
            <person name="Copeland A."/>
            <person name="Lapidus A."/>
            <person name="Bruce D."/>
            <person name="Goodwin L."/>
            <person name="Pitluck S."/>
            <person name="Peters L."/>
            <person name="Kyrpides N."/>
            <person name="Mavromatis K."/>
            <person name="Ivanova N."/>
            <person name="Ovchinnikova G."/>
            <person name="Teshima H."/>
            <person name="Detter J.C."/>
            <person name="Han C."/>
            <person name="Land M."/>
            <person name="Hauser L."/>
            <person name="Markowitz V."/>
            <person name="Cheng J.-F."/>
            <person name="Hugenholtz P."/>
            <person name="Woyke T."/>
            <person name="Wu D."/>
            <person name="Spring S."/>
            <person name="Schueler E."/>
            <person name="Brambilla E."/>
            <person name="Klenk H.-P."/>
            <person name="Eisen J.A."/>
        </authorList>
    </citation>
    <scope>NUCLEOTIDE SEQUENCE [LARGE SCALE GENOMIC DNA]</scope>
    <source>
        <strain evidence="9">ATCC 700848 / DSM 11109 / ASRB2</strain>
    </source>
</reference>
<feature type="transmembrane region" description="Helical" evidence="6">
    <location>
        <begin position="124"/>
        <end position="141"/>
    </location>
</feature>
<comment type="subcellular location">
    <subcellularLocation>
        <location evidence="1">Cell membrane</location>
        <topology evidence="1">Multi-pass membrane protein</topology>
    </subcellularLocation>
</comment>
<dbReference type="PANTHER" id="PTHR35007">
    <property type="entry name" value="INTEGRAL MEMBRANE PROTEIN-RELATED"/>
    <property type="match status" value="1"/>
</dbReference>
<evidence type="ECO:0000256" key="1">
    <source>
        <dbReference type="ARBA" id="ARBA00004651"/>
    </source>
</evidence>
<dbReference type="RefSeq" id="WP_013707020.1">
    <property type="nucleotide sequence ID" value="NC_015388.1"/>
</dbReference>
<accession>F2NJW7</accession>
<feature type="transmembrane region" description="Helical" evidence="6">
    <location>
        <begin position="6"/>
        <end position="22"/>
    </location>
</feature>
<dbReference type="Pfam" id="PF00482">
    <property type="entry name" value="T2SSF"/>
    <property type="match status" value="1"/>
</dbReference>
<evidence type="ECO:0000256" key="4">
    <source>
        <dbReference type="ARBA" id="ARBA00022989"/>
    </source>
</evidence>
<keyword evidence="3 6" id="KW-0812">Transmembrane</keyword>
<name>F2NJW7_DESAR</name>
<keyword evidence="2" id="KW-1003">Cell membrane</keyword>
<dbReference type="PANTHER" id="PTHR35007:SF2">
    <property type="entry name" value="PILUS ASSEMBLE PROTEIN"/>
    <property type="match status" value="1"/>
</dbReference>
<evidence type="ECO:0000256" key="6">
    <source>
        <dbReference type="SAM" id="Phobius"/>
    </source>
</evidence>
<evidence type="ECO:0000259" key="7">
    <source>
        <dbReference type="Pfam" id="PF00482"/>
    </source>
</evidence>
<keyword evidence="4 6" id="KW-1133">Transmembrane helix</keyword>
<dbReference type="HOGENOM" id="CLU_056917_0_0_7"/>
<dbReference type="OrthoDB" id="9810662at2"/>
<keyword evidence="5 6" id="KW-0472">Membrane</keyword>
<sequence>MDLILFGIMVAGLFFFLIAYLIQKTTPSQGRRLFSSNSAAIEVNKRRHNIISEQFSKRLNSIMGFAKDPVKAKELKKKLMLAGCYGSRAFSRFLFFKLTSPLAAIIIGIPLSLNLNVGLIMKPVFLYLLLAFGFYLPNLVLNHKISARQKKISEGLPDALDLLVVCVEAGLGLNAAMKRVADDLKMNNPVLSLEFNMLNLEILAGLDREQALRNLAERTGVEELSTLCAILIQADRFGTSIAQALRVQSDTMRTNRRQRLEELAARTPVKLVFPLILFIFPALVVVILGPAVIQVAESMAKK</sequence>
<reference evidence="8 9" key="1">
    <citation type="journal article" date="2011" name="Stand. Genomic Sci.">
        <title>Complete genome sequence of the acetate-degrading sulfate reducer Desulfobacca acetoxidans type strain (ASRB2).</title>
        <authorList>
            <person name="Goker M."/>
            <person name="Teshima H."/>
            <person name="Lapidus A."/>
            <person name="Nolan M."/>
            <person name="Lucas S."/>
            <person name="Hammon N."/>
            <person name="Deshpande S."/>
            <person name="Cheng J.F."/>
            <person name="Tapia R."/>
            <person name="Han C."/>
            <person name="Goodwin L."/>
            <person name="Pitluck S."/>
            <person name="Huntemann M."/>
            <person name="Liolios K."/>
            <person name="Ivanova N."/>
            <person name="Pagani I."/>
            <person name="Mavromatis K."/>
            <person name="Ovchinikova G."/>
            <person name="Pati A."/>
            <person name="Chen A."/>
            <person name="Palaniappan K."/>
            <person name="Land M."/>
            <person name="Hauser L."/>
            <person name="Brambilla E.M."/>
            <person name="Rohde M."/>
            <person name="Spring S."/>
            <person name="Detter J.C."/>
            <person name="Woyke T."/>
            <person name="Bristow J."/>
            <person name="Eisen J.A."/>
            <person name="Markowitz V."/>
            <person name="Hugenholtz P."/>
            <person name="Kyrpides N.C."/>
            <person name="Klenk H.P."/>
        </authorList>
    </citation>
    <scope>NUCLEOTIDE SEQUENCE [LARGE SCALE GENOMIC DNA]</scope>
    <source>
        <strain evidence="9">ATCC 700848 / DSM 11109 / ASRB2</strain>
    </source>
</reference>
<dbReference type="GO" id="GO:0005886">
    <property type="term" value="C:plasma membrane"/>
    <property type="evidence" value="ECO:0007669"/>
    <property type="project" value="UniProtKB-SubCell"/>
</dbReference>
<dbReference type="EMBL" id="CP002629">
    <property type="protein sequence ID" value="AEB09911.1"/>
    <property type="molecule type" value="Genomic_DNA"/>
</dbReference>
<organism evidence="8 9">
    <name type="scientific">Desulfobacca acetoxidans (strain ATCC 700848 / DSM 11109 / ASRB2)</name>
    <dbReference type="NCBI Taxonomy" id="880072"/>
    <lineage>
        <taxon>Bacteria</taxon>
        <taxon>Pseudomonadati</taxon>
        <taxon>Thermodesulfobacteriota</taxon>
        <taxon>Desulfobaccia</taxon>
        <taxon>Desulfobaccales</taxon>
        <taxon>Desulfobaccaceae</taxon>
        <taxon>Desulfobacca</taxon>
    </lineage>
</organism>
<dbReference type="STRING" id="880072.Desac_2082"/>
<feature type="transmembrane region" description="Helical" evidence="6">
    <location>
        <begin position="271"/>
        <end position="293"/>
    </location>
</feature>
<dbReference type="KEGG" id="dao:Desac_2082"/>
<evidence type="ECO:0000256" key="3">
    <source>
        <dbReference type="ARBA" id="ARBA00022692"/>
    </source>
</evidence>
<dbReference type="Proteomes" id="UP000000483">
    <property type="component" value="Chromosome"/>
</dbReference>
<dbReference type="InterPro" id="IPR018076">
    <property type="entry name" value="T2SS_GspF_dom"/>
</dbReference>
<evidence type="ECO:0000256" key="5">
    <source>
        <dbReference type="ARBA" id="ARBA00023136"/>
    </source>
</evidence>
<gene>
    <name evidence="8" type="ordered locus">Desac_2082</name>
</gene>
<dbReference type="AlphaFoldDB" id="F2NJW7"/>
<evidence type="ECO:0000313" key="9">
    <source>
        <dbReference type="Proteomes" id="UP000000483"/>
    </source>
</evidence>
<feature type="domain" description="Type II secretion system protein GspF" evidence="7">
    <location>
        <begin position="160"/>
        <end position="288"/>
    </location>
</feature>
<protein>
    <submittedName>
        <fullName evidence="8">Type II secretion system F domain protein</fullName>
    </submittedName>
</protein>